<protein>
    <submittedName>
        <fullName evidence="1">Uncharacterized protein</fullName>
    </submittedName>
</protein>
<dbReference type="GeneID" id="65129708"/>
<evidence type="ECO:0000313" key="2">
    <source>
        <dbReference type="Proteomes" id="UP000594132"/>
    </source>
</evidence>
<proteinExistence type="predicted"/>
<keyword evidence="2" id="KW-1185">Reference proteome</keyword>
<reference evidence="1 2" key="1">
    <citation type="submission" date="2020-07" db="EMBL/GenBank/DDBJ databases">
        <title>Taxonomic proposal: Crassvirales, a new order of highly abundant and diverse bacterial viruses.</title>
        <authorList>
            <person name="Shkoporov A.N."/>
            <person name="Stockdale S.R."/>
            <person name="Guerin E."/>
            <person name="Ross R.P."/>
            <person name="Hill C."/>
        </authorList>
    </citation>
    <scope>NUCLEOTIDE SEQUENCE [LARGE SCALE GENOMIC DNA]</scope>
</reference>
<accession>A0A7M1RXQ5</accession>
<name>A0A7M1RXQ5_9CAUD</name>
<organism evidence="1 2">
    <name type="scientific">uncultured phage cr111_1</name>
    <dbReference type="NCBI Taxonomy" id="2772071"/>
    <lineage>
        <taxon>Viruses</taxon>
        <taxon>Duplodnaviria</taxon>
        <taxon>Heunggongvirae</taxon>
        <taxon>Uroviricota</taxon>
        <taxon>Caudoviricetes</taxon>
        <taxon>Crassvirales</taxon>
        <taxon>Steigviridae</taxon>
        <taxon>Asinivirinae</taxon>
        <taxon>Lahndsivirus</taxon>
        <taxon>Lahndsivirus rarus</taxon>
    </lineage>
</organism>
<dbReference type="Proteomes" id="UP000594132">
    <property type="component" value="Segment"/>
</dbReference>
<evidence type="ECO:0000313" key="1">
    <source>
        <dbReference type="EMBL" id="QOR59187.1"/>
    </source>
</evidence>
<sequence length="197" mass="22342">MKLVVDTTLLKGLTLEEFLILWAATNKGTPADRIYVDLGLKGFGQPLFDLNGQKVNGFVVSTEGRDFVNNVLSQSAISDDNRDLKTLAQALKDLYPKGKKDGTNLPWTEGVALIEKRLKMFFKKYGEYPHENIIRATQKYVEGHNGNYRLMRTLKYFIWKEERGAAGDVESTSDLLTYLENAGEEENLRNDWTSTIV</sequence>
<dbReference type="RefSeq" id="YP_010111345.1">
    <property type="nucleotide sequence ID" value="NC_055880.1"/>
</dbReference>
<dbReference type="EMBL" id="MT774387">
    <property type="protein sequence ID" value="QOR59187.1"/>
    <property type="molecule type" value="Genomic_DNA"/>
</dbReference>
<dbReference type="KEGG" id="vg:65129708"/>